<evidence type="ECO:0000256" key="3">
    <source>
        <dbReference type="ARBA" id="ARBA00023163"/>
    </source>
</evidence>
<dbReference type="InterPro" id="IPR018060">
    <property type="entry name" value="HTH_AraC"/>
</dbReference>
<feature type="domain" description="HTH araC/xylS-type" evidence="5">
    <location>
        <begin position="89"/>
        <end position="187"/>
    </location>
</feature>
<dbReference type="SUPFAM" id="SSF46689">
    <property type="entry name" value="Homeodomain-like"/>
    <property type="match status" value="1"/>
</dbReference>
<dbReference type="Proteomes" id="UP000805841">
    <property type="component" value="Unassembled WGS sequence"/>
</dbReference>
<dbReference type="PROSITE" id="PS01124">
    <property type="entry name" value="HTH_ARAC_FAMILY_2"/>
    <property type="match status" value="1"/>
</dbReference>
<gene>
    <name evidence="6" type="ORF">HAQ05_12600</name>
</gene>
<evidence type="ECO:0000256" key="1">
    <source>
        <dbReference type="ARBA" id="ARBA00023015"/>
    </source>
</evidence>
<evidence type="ECO:0000313" key="6">
    <source>
        <dbReference type="EMBL" id="MBD1599540.1"/>
    </source>
</evidence>
<keyword evidence="3" id="KW-0804">Transcription</keyword>
<name>A0ABR7Z219_9PSED</name>
<dbReference type="PANTHER" id="PTHR46796:SF2">
    <property type="entry name" value="TRANSCRIPTIONAL REGULATORY PROTEIN"/>
    <property type="match status" value="1"/>
</dbReference>
<dbReference type="PANTHER" id="PTHR46796">
    <property type="entry name" value="HTH-TYPE TRANSCRIPTIONAL ACTIVATOR RHAS-RELATED"/>
    <property type="match status" value="1"/>
</dbReference>
<dbReference type="InterPro" id="IPR009057">
    <property type="entry name" value="Homeodomain-like_sf"/>
</dbReference>
<proteinExistence type="predicted"/>
<sequence>MHPQLYVAQGDAWVQPLANAGLAKLQFFIDQGLPLPCHPEGNQPSFGLWGEHVPEQGGDGLTRWYLAKAVEGGGDYAAFAQALRNTESYRLVAFLSDSRNAQEKLNVLARRYGVSVSHFRRLCRTAIGGTVKTELREWRTARALLTLAQGATSLTEVALELGYASSSHFSKEIRELVGVVPSRLSDITRLSSK</sequence>
<organism evidence="6 7">
    <name type="scientific">Pseudomonas typographi</name>
    <dbReference type="NCBI Taxonomy" id="2715964"/>
    <lineage>
        <taxon>Bacteria</taxon>
        <taxon>Pseudomonadati</taxon>
        <taxon>Pseudomonadota</taxon>
        <taxon>Gammaproteobacteria</taxon>
        <taxon>Pseudomonadales</taxon>
        <taxon>Pseudomonadaceae</taxon>
        <taxon>Pseudomonas</taxon>
    </lineage>
</organism>
<dbReference type="Pfam" id="PF12833">
    <property type="entry name" value="HTH_18"/>
    <property type="match status" value="1"/>
</dbReference>
<evidence type="ECO:0000259" key="5">
    <source>
        <dbReference type="PROSITE" id="PS01124"/>
    </source>
</evidence>
<evidence type="ECO:0000256" key="4">
    <source>
        <dbReference type="ARBA" id="ARBA00037345"/>
    </source>
</evidence>
<reference evidence="6 7" key="1">
    <citation type="journal article" date="2020" name="Insects">
        <title>Bacteria Belonging to Pseudomonas typographi sp. nov. from the Bark Beetle Ips typographus Have Genomic Potential to Aid in the Host Ecology.</title>
        <authorList>
            <person name="Peral-Aranega E."/>
            <person name="Saati-Santamaria Z."/>
            <person name="Kolarik M."/>
            <person name="Rivas R."/>
            <person name="Garcia-Fraile P."/>
        </authorList>
    </citation>
    <scope>NUCLEOTIDE SEQUENCE [LARGE SCALE GENOMIC DNA]</scope>
    <source>
        <strain evidence="6 7">CA3A</strain>
    </source>
</reference>
<dbReference type="Gene3D" id="1.10.10.60">
    <property type="entry name" value="Homeodomain-like"/>
    <property type="match status" value="1"/>
</dbReference>
<keyword evidence="7" id="KW-1185">Reference proteome</keyword>
<accession>A0ABR7Z219</accession>
<protein>
    <submittedName>
        <fullName evidence="6">Helix-turn-helix domain-containing protein</fullName>
    </submittedName>
</protein>
<dbReference type="EMBL" id="JAAOCA010000014">
    <property type="protein sequence ID" value="MBD1599540.1"/>
    <property type="molecule type" value="Genomic_DNA"/>
</dbReference>
<evidence type="ECO:0000313" key="7">
    <source>
        <dbReference type="Proteomes" id="UP000805841"/>
    </source>
</evidence>
<keyword evidence="1" id="KW-0805">Transcription regulation</keyword>
<dbReference type="SMART" id="SM00342">
    <property type="entry name" value="HTH_ARAC"/>
    <property type="match status" value="1"/>
</dbReference>
<evidence type="ECO:0000256" key="2">
    <source>
        <dbReference type="ARBA" id="ARBA00023125"/>
    </source>
</evidence>
<comment type="caution">
    <text evidence="6">The sequence shown here is derived from an EMBL/GenBank/DDBJ whole genome shotgun (WGS) entry which is preliminary data.</text>
</comment>
<comment type="function">
    <text evidence="4">Regulatory protein of the TOL plasmid xyl operons. XylS activates the xylXYZLTEGFJQKIH operon required for the degradation of toluene, m-xylene and p-xylene.</text>
</comment>
<keyword evidence="2" id="KW-0238">DNA-binding</keyword>
<dbReference type="InterPro" id="IPR050204">
    <property type="entry name" value="AraC_XylS_family_regulators"/>
</dbReference>